<dbReference type="OrthoDB" id="9989144at2759"/>
<gene>
    <name evidence="2" type="ORF">AMK59_4837</name>
</gene>
<dbReference type="FunFam" id="3.40.50.720:FF:000353">
    <property type="entry name" value="WW domain-containing oxidoreductase"/>
    <property type="match status" value="1"/>
</dbReference>
<evidence type="ECO:0000313" key="3">
    <source>
        <dbReference type="Proteomes" id="UP000051574"/>
    </source>
</evidence>
<dbReference type="Proteomes" id="UP000051574">
    <property type="component" value="Unassembled WGS sequence"/>
</dbReference>
<organism evidence="2 3">
    <name type="scientific">Oryctes borbonicus</name>
    <dbReference type="NCBI Taxonomy" id="1629725"/>
    <lineage>
        <taxon>Eukaryota</taxon>
        <taxon>Metazoa</taxon>
        <taxon>Ecdysozoa</taxon>
        <taxon>Arthropoda</taxon>
        <taxon>Hexapoda</taxon>
        <taxon>Insecta</taxon>
        <taxon>Pterygota</taxon>
        <taxon>Neoptera</taxon>
        <taxon>Endopterygota</taxon>
        <taxon>Coleoptera</taxon>
        <taxon>Polyphaga</taxon>
        <taxon>Scarabaeiformia</taxon>
        <taxon>Scarabaeidae</taxon>
        <taxon>Dynastinae</taxon>
        <taxon>Oryctes</taxon>
    </lineage>
</organism>
<evidence type="ECO:0000256" key="1">
    <source>
        <dbReference type="ARBA" id="ARBA00023002"/>
    </source>
</evidence>
<name>A0A0T6B5H5_9SCAR</name>
<dbReference type="PANTHER" id="PTHR43157:SF31">
    <property type="entry name" value="PHOSPHATIDYLINOSITOL-GLYCAN BIOSYNTHESIS CLASS F PROTEIN"/>
    <property type="match status" value="1"/>
</dbReference>
<dbReference type="GO" id="GO:0016491">
    <property type="term" value="F:oxidoreductase activity"/>
    <property type="evidence" value="ECO:0007669"/>
    <property type="project" value="UniProtKB-KW"/>
</dbReference>
<dbReference type="InterPro" id="IPR036291">
    <property type="entry name" value="NAD(P)-bd_dom_sf"/>
</dbReference>
<evidence type="ECO:0000313" key="2">
    <source>
        <dbReference type="EMBL" id="KRT82518.1"/>
    </source>
</evidence>
<dbReference type="Pfam" id="PF00106">
    <property type="entry name" value="adh_short"/>
    <property type="match status" value="1"/>
</dbReference>
<reference evidence="2 3" key="1">
    <citation type="submission" date="2015-09" db="EMBL/GenBank/DDBJ databases">
        <title>Draft genome of the scarab beetle Oryctes borbonicus.</title>
        <authorList>
            <person name="Meyer J.M."/>
            <person name="Markov G.V."/>
            <person name="Baskaran P."/>
            <person name="Herrmann M."/>
            <person name="Sommer R.J."/>
            <person name="Roedelsperger C."/>
        </authorList>
    </citation>
    <scope>NUCLEOTIDE SEQUENCE [LARGE SCALE GENOMIC DNA]</scope>
    <source>
        <strain evidence="2">OB123</strain>
        <tissue evidence="2">Whole animal</tissue>
    </source>
</reference>
<feature type="non-terminal residue" evidence="2">
    <location>
        <position position="1"/>
    </location>
</feature>
<keyword evidence="1" id="KW-0560">Oxidoreductase</keyword>
<feature type="non-terminal residue" evidence="2">
    <location>
        <position position="231"/>
    </location>
</feature>
<comment type="caution">
    <text evidence="2">The sequence shown here is derived from an EMBL/GenBank/DDBJ whole genome shotgun (WGS) entry which is preliminary data.</text>
</comment>
<keyword evidence="3" id="KW-1185">Reference proteome</keyword>
<proteinExistence type="predicted"/>
<sequence>SENIRAEKPDSNNTLDVVKVDLQSLNSVITFTNIVNEKYKRIDMLILNAGVFGLPFTKTEDGFETTFQVNHLSQFLLTLLLKPLLSIGSRVVIVSSESHRFSNLSVNNITMSHLSPESASLYWDMMAYNNSKLCNILFARYLAKKWQSDGISVFSLHPGNMVSSSLSRNWWLYRLLFAFVRPFTKSMQQAASTTIFCATANELSGVTGVYFNNCYRCEESKAASNDEMALV</sequence>
<dbReference type="AlphaFoldDB" id="A0A0T6B5H5"/>
<dbReference type="EMBL" id="LJIG01009719">
    <property type="protein sequence ID" value="KRT82518.1"/>
    <property type="molecule type" value="Genomic_DNA"/>
</dbReference>
<protein>
    <submittedName>
        <fullName evidence="2">Dehydrogenase</fullName>
    </submittedName>
</protein>
<dbReference type="Gene3D" id="3.40.50.720">
    <property type="entry name" value="NAD(P)-binding Rossmann-like Domain"/>
    <property type="match status" value="1"/>
</dbReference>
<dbReference type="InterPro" id="IPR002347">
    <property type="entry name" value="SDR_fam"/>
</dbReference>
<accession>A0A0T6B5H5</accession>
<dbReference type="PANTHER" id="PTHR43157">
    <property type="entry name" value="PHOSPHATIDYLINOSITOL-GLYCAN BIOSYNTHESIS CLASS F PROTEIN-RELATED"/>
    <property type="match status" value="1"/>
</dbReference>
<dbReference type="SUPFAM" id="SSF51735">
    <property type="entry name" value="NAD(P)-binding Rossmann-fold domains"/>
    <property type="match status" value="1"/>
</dbReference>